<sequence length="126" mass="15207">MKKRLIILFVLFIGLSYSTTFAEKGDVRLAVWDYHSTMFQDLFLDVNTVNKAEHQEYLTKYLTETKQQSLQQIDDYQQFYLKQLGQEKRVLLQKDWKEIENQVKRDLKVEIDADWNEFLQSILSEY</sequence>
<feature type="signal peptide" evidence="1">
    <location>
        <begin position="1"/>
        <end position="22"/>
    </location>
</feature>
<reference evidence="2 3" key="1">
    <citation type="submission" date="2023-02" db="EMBL/GenBank/DDBJ databases">
        <title>Oceanobacillus kimchii IFOP_LL358 isolated form Alexandrium catenella lab strain.</title>
        <authorList>
            <person name="Gajardo G."/>
            <person name="Ueki S."/>
            <person name="Maruyama F."/>
        </authorList>
    </citation>
    <scope>NUCLEOTIDE SEQUENCE [LARGE SCALE GENOMIC DNA]</scope>
    <source>
        <strain evidence="2 3">IFOP_LL358</strain>
    </source>
</reference>
<keyword evidence="3" id="KW-1185">Reference proteome</keyword>
<evidence type="ECO:0000313" key="3">
    <source>
        <dbReference type="Proteomes" id="UP001275436"/>
    </source>
</evidence>
<proteinExistence type="predicted"/>
<dbReference type="EMBL" id="BSKO01000001">
    <property type="protein sequence ID" value="GLO67399.1"/>
    <property type="molecule type" value="Genomic_DNA"/>
</dbReference>
<name>A0ABQ5TP86_9BACI</name>
<protein>
    <submittedName>
        <fullName evidence="2">Uncharacterized protein</fullName>
    </submittedName>
</protein>
<comment type="caution">
    <text evidence="2">The sequence shown here is derived from an EMBL/GenBank/DDBJ whole genome shotgun (WGS) entry which is preliminary data.</text>
</comment>
<keyword evidence="1" id="KW-0732">Signal</keyword>
<evidence type="ECO:0000313" key="2">
    <source>
        <dbReference type="EMBL" id="GLO67399.1"/>
    </source>
</evidence>
<organism evidence="2 3">
    <name type="scientific">Oceanobacillus kimchii</name>
    <dbReference type="NCBI Taxonomy" id="746691"/>
    <lineage>
        <taxon>Bacteria</taxon>
        <taxon>Bacillati</taxon>
        <taxon>Bacillota</taxon>
        <taxon>Bacilli</taxon>
        <taxon>Bacillales</taxon>
        <taxon>Bacillaceae</taxon>
        <taxon>Oceanobacillus</taxon>
    </lineage>
</organism>
<accession>A0ABQ5TP86</accession>
<evidence type="ECO:0000256" key="1">
    <source>
        <dbReference type="SAM" id="SignalP"/>
    </source>
</evidence>
<gene>
    <name evidence="2" type="ORF">MACH08_31830</name>
</gene>
<feature type="chain" id="PRO_5046691767" evidence="1">
    <location>
        <begin position="23"/>
        <end position="126"/>
    </location>
</feature>
<dbReference type="Proteomes" id="UP001275436">
    <property type="component" value="Unassembled WGS sequence"/>
</dbReference>
<dbReference type="RefSeq" id="WP_017797924.1">
    <property type="nucleotide sequence ID" value="NZ_BSKO01000001.1"/>
</dbReference>